<dbReference type="SMART" id="SM00839">
    <property type="entry name" value="ELFV_dehydrog"/>
    <property type="match status" value="1"/>
</dbReference>
<dbReference type="PANTHER" id="PTHR42722">
    <property type="entry name" value="LEUCINE DEHYDROGENASE"/>
    <property type="match status" value="1"/>
</dbReference>
<feature type="domain" description="Glutamate/phenylalanine/leucine/valine/L-tryptophan dehydrogenase C-terminal" evidence="5">
    <location>
        <begin position="142"/>
        <end position="349"/>
    </location>
</feature>
<gene>
    <name evidence="6" type="ORF">ACFQGU_00640</name>
</gene>
<keyword evidence="3" id="KW-0520">NAD</keyword>
<dbReference type="PRINTS" id="PR00082">
    <property type="entry name" value="GLFDHDRGNASE"/>
</dbReference>
<comment type="caution">
    <text evidence="6">The sequence shown here is derived from an EMBL/GenBank/DDBJ whole genome shotgun (WGS) entry which is preliminary data.</text>
</comment>
<name>A0ABW1SVE8_9ACTN</name>
<dbReference type="Gene3D" id="3.40.50.10860">
    <property type="entry name" value="Leucine Dehydrogenase, chain A, domain 1"/>
    <property type="match status" value="1"/>
</dbReference>
<dbReference type="PROSITE" id="PS00074">
    <property type="entry name" value="GLFV_DEHYDROGENASE"/>
    <property type="match status" value="1"/>
</dbReference>
<dbReference type="Proteomes" id="UP001596138">
    <property type="component" value="Unassembled WGS sequence"/>
</dbReference>
<dbReference type="PANTHER" id="PTHR42722:SF1">
    <property type="entry name" value="VALINE DEHYDROGENASE"/>
    <property type="match status" value="1"/>
</dbReference>
<evidence type="ECO:0000259" key="5">
    <source>
        <dbReference type="SMART" id="SM00839"/>
    </source>
</evidence>
<dbReference type="InterPro" id="IPR033524">
    <property type="entry name" value="Glu/Leu/Phe/Val_DH_AS"/>
</dbReference>
<organism evidence="6 7">
    <name type="scientific">Longivirga aurantiaca</name>
    <dbReference type="NCBI Taxonomy" id="1837743"/>
    <lineage>
        <taxon>Bacteria</taxon>
        <taxon>Bacillati</taxon>
        <taxon>Actinomycetota</taxon>
        <taxon>Actinomycetes</taxon>
        <taxon>Sporichthyales</taxon>
        <taxon>Sporichthyaceae</taxon>
        <taxon>Longivirga</taxon>
    </lineage>
</organism>
<dbReference type="EC" id="1.4.1.-" evidence="6"/>
<dbReference type="CDD" id="cd01075">
    <property type="entry name" value="NAD_bind_Leu_Phe_Val_DH"/>
    <property type="match status" value="1"/>
</dbReference>
<dbReference type="InterPro" id="IPR006096">
    <property type="entry name" value="Glu/Leu/Phe/Val/Trp_DH_C"/>
</dbReference>
<dbReference type="InterPro" id="IPR006097">
    <property type="entry name" value="Glu/Leu/Phe/Val/Trp_DH_dimer"/>
</dbReference>
<evidence type="ECO:0000256" key="4">
    <source>
        <dbReference type="RuleBase" id="RU004417"/>
    </source>
</evidence>
<dbReference type="InterPro" id="IPR006095">
    <property type="entry name" value="Glu/Leu/Phe/Val/Trp_DH"/>
</dbReference>
<dbReference type="GO" id="GO:0016491">
    <property type="term" value="F:oxidoreductase activity"/>
    <property type="evidence" value="ECO:0007669"/>
    <property type="project" value="UniProtKB-KW"/>
</dbReference>
<keyword evidence="2 4" id="KW-0560">Oxidoreductase</keyword>
<dbReference type="RefSeq" id="WP_386763414.1">
    <property type="nucleotide sequence ID" value="NZ_JBHSTI010000002.1"/>
</dbReference>
<evidence type="ECO:0000256" key="3">
    <source>
        <dbReference type="ARBA" id="ARBA00023027"/>
    </source>
</evidence>
<keyword evidence="7" id="KW-1185">Reference proteome</keyword>
<evidence type="ECO:0000256" key="1">
    <source>
        <dbReference type="ARBA" id="ARBA00006382"/>
    </source>
</evidence>
<reference evidence="7" key="1">
    <citation type="journal article" date="2019" name="Int. J. Syst. Evol. Microbiol.">
        <title>The Global Catalogue of Microorganisms (GCM) 10K type strain sequencing project: providing services to taxonomists for standard genome sequencing and annotation.</title>
        <authorList>
            <consortium name="The Broad Institute Genomics Platform"/>
            <consortium name="The Broad Institute Genome Sequencing Center for Infectious Disease"/>
            <person name="Wu L."/>
            <person name="Ma J."/>
        </authorList>
    </citation>
    <scope>NUCLEOTIDE SEQUENCE [LARGE SCALE GENOMIC DNA]</scope>
    <source>
        <strain evidence="7">CGMCC 4.7317</strain>
    </source>
</reference>
<dbReference type="InterPro" id="IPR036291">
    <property type="entry name" value="NAD(P)-bd_dom_sf"/>
</dbReference>
<dbReference type="InterPro" id="IPR016211">
    <property type="entry name" value="Glu/Phe/Leu/Val/Trp_DH_bac/arc"/>
</dbReference>
<protein>
    <submittedName>
        <fullName evidence="6">Glu/Leu/Phe/Val dehydrogenase</fullName>
        <ecNumber evidence="6">1.4.1.-</ecNumber>
    </submittedName>
</protein>
<sequence length="361" mass="36377">MSLPPALLGNEQVVVGHDAPSGLRAIVAIHSTALGPALGGTRFVPYADLDAAMDDALALARAMTYKNALAGLPHGGGKGVIVGDPAHDKTPEVLRAYGRLVASLGGRYVTACDVGTYVADMDVVATVNPWTTGRSPEHGGAGDSGDLTAVGVHHGLKAVAEHLWGTPSLAGRRVAIAGVGKVGRRLAGHVLAEGGSVLVADVSADAVARLRAEHPTVEVAASADDLVEADVDVLAPCALGGMITAEVAERLTARAVCGGANNQLAAPALADRLAERGVLFAPDFLVNAGGVIAVGAEYAGRGTYDDAAARARAREIGATLLDVLRRATASGTTPLVAAEALAEERIAAAPPRPPFAGDPGR</sequence>
<dbReference type="SUPFAM" id="SSF53223">
    <property type="entry name" value="Aminoacid dehydrogenase-like, N-terminal domain"/>
    <property type="match status" value="1"/>
</dbReference>
<dbReference type="SUPFAM" id="SSF51735">
    <property type="entry name" value="NAD(P)-binding Rossmann-fold domains"/>
    <property type="match status" value="1"/>
</dbReference>
<dbReference type="Pfam" id="PF00208">
    <property type="entry name" value="ELFV_dehydrog"/>
    <property type="match status" value="1"/>
</dbReference>
<evidence type="ECO:0000313" key="6">
    <source>
        <dbReference type="EMBL" id="MFC6236368.1"/>
    </source>
</evidence>
<evidence type="ECO:0000256" key="2">
    <source>
        <dbReference type="ARBA" id="ARBA00023002"/>
    </source>
</evidence>
<accession>A0ABW1SVE8</accession>
<dbReference type="InterPro" id="IPR046346">
    <property type="entry name" value="Aminoacid_DH-like_N_sf"/>
</dbReference>
<dbReference type="PIRSF" id="PIRSF000188">
    <property type="entry name" value="Phe_leu_dh"/>
    <property type="match status" value="1"/>
</dbReference>
<dbReference type="Pfam" id="PF02812">
    <property type="entry name" value="ELFV_dehydrog_N"/>
    <property type="match status" value="1"/>
</dbReference>
<proteinExistence type="inferred from homology"/>
<evidence type="ECO:0000313" key="7">
    <source>
        <dbReference type="Proteomes" id="UP001596138"/>
    </source>
</evidence>
<dbReference type="EMBL" id="JBHSTI010000002">
    <property type="protein sequence ID" value="MFC6236368.1"/>
    <property type="molecule type" value="Genomic_DNA"/>
</dbReference>
<comment type="similarity">
    <text evidence="1 4">Belongs to the Glu/Leu/Phe/Val dehydrogenases family.</text>
</comment>
<dbReference type="Gene3D" id="3.40.50.720">
    <property type="entry name" value="NAD(P)-binding Rossmann-like Domain"/>
    <property type="match status" value="1"/>
</dbReference>